<proteinExistence type="predicted"/>
<evidence type="ECO:0000256" key="4">
    <source>
        <dbReference type="ARBA" id="ARBA00023157"/>
    </source>
</evidence>
<comment type="subcellular location">
    <subcellularLocation>
        <location evidence="1">Endoplasmic reticulum</location>
    </subcellularLocation>
</comment>
<name>T1JYV5_TETUR</name>
<feature type="signal peptide" evidence="8">
    <location>
        <begin position="1"/>
        <end position="17"/>
    </location>
</feature>
<evidence type="ECO:0000256" key="7">
    <source>
        <dbReference type="ARBA" id="ARBA00041661"/>
    </source>
</evidence>
<comment type="function">
    <text evidence="5">Probable lectin that binds selectively to improperly folded lumenal proteins. May function in endoplasmic reticulum quality control and endoplasmic reticulum-associated degradation (ERAD) of both non-glycosylated proteins and glycoproteins.</text>
</comment>
<feature type="chain" id="PRO_5004590833" description="Endoplasmic reticulum lectin 1" evidence="8">
    <location>
        <begin position="18"/>
        <end position="151"/>
    </location>
</feature>
<keyword evidence="2 8" id="KW-0732">Signal</keyword>
<dbReference type="SUPFAM" id="SSF50911">
    <property type="entry name" value="Mannose 6-phosphate receptor domain"/>
    <property type="match status" value="1"/>
</dbReference>
<dbReference type="GO" id="GO:0005788">
    <property type="term" value="C:endoplasmic reticulum lumen"/>
    <property type="evidence" value="ECO:0007669"/>
    <property type="project" value="TreeGrafter"/>
</dbReference>
<dbReference type="GO" id="GO:0030970">
    <property type="term" value="P:retrograde protein transport, ER to cytosol"/>
    <property type="evidence" value="ECO:0007669"/>
    <property type="project" value="TreeGrafter"/>
</dbReference>
<feature type="domain" description="MRH" evidence="9">
    <location>
        <begin position="4"/>
        <end position="136"/>
    </location>
</feature>
<dbReference type="InterPro" id="IPR009011">
    <property type="entry name" value="Man6P_isomerase_rcpt-bd_dom_sf"/>
</dbReference>
<evidence type="ECO:0000256" key="8">
    <source>
        <dbReference type="SAM" id="SignalP"/>
    </source>
</evidence>
<dbReference type="EnsemblMetazoa" id="tetur03g01710.1">
    <property type="protein sequence ID" value="tetur03g01710.1"/>
    <property type="gene ID" value="tetur03g01710"/>
</dbReference>
<dbReference type="Pfam" id="PF07915">
    <property type="entry name" value="PRKCSH"/>
    <property type="match status" value="1"/>
</dbReference>
<keyword evidence="3" id="KW-0256">Endoplasmic reticulum</keyword>
<dbReference type="EMBL" id="CAEY01001109">
    <property type="status" value="NOT_ANNOTATED_CDS"/>
    <property type="molecule type" value="Genomic_DNA"/>
</dbReference>
<reference evidence="10" key="2">
    <citation type="submission" date="2015-06" db="UniProtKB">
        <authorList>
            <consortium name="EnsemblMetazoa"/>
        </authorList>
    </citation>
    <scope>IDENTIFICATION</scope>
</reference>
<reference evidence="11" key="1">
    <citation type="submission" date="2011-08" db="EMBL/GenBank/DDBJ databases">
        <authorList>
            <person name="Rombauts S."/>
        </authorList>
    </citation>
    <scope>NUCLEOTIDE SEQUENCE</scope>
    <source>
        <strain evidence="11">London</strain>
    </source>
</reference>
<dbReference type="eggNOG" id="KOG3394">
    <property type="taxonomic scope" value="Eukaryota"/>
</dbReference>
<keyword evidence="4" id="KW-1015">Disulfide bond</keyword>
<evidence type="ECO:0000256" key="5">
    <source>
        <dbReference type="ARBA" id="ARBA00037585"/>
    </source>
</evidence>
<dbReference type="HOGENOM" id="CLU_1733818_0_0_1"/>
<dbReference type="PANTHER" id="PTHR15414:SF0">
    <property type="entry name" value="ENDOPLASMIC RETICULUM LECTIN 1"/>
    <property type="match status" value="1"/>
</dbReference>
<dbReference type="AlphaFoldDB" id="T1JYV5"/>
<protein>
    <recommendedName>
        <fullName evidence="6">Endoplasmic reticulum lectin 1</fullName>
    </recommendedName>
    <alternativeName>
        <fullName evidence="7">ER lectin</fullName>
    </alternativeName>
</protein>
<dbReference type="FunFam" id="2.70.130.10:FF:000001">
    <property type="entry name" value="Endoplasmic reticulum lectin 1"/>
    <property type="match status" value="1"/>
</dbReference>
<evidence type="ECO:0000313" key="10">
    <source>
        <dbReference type="EnsemblMetazoa" id="tetur03g01710.1"/>
    </source>
</evidence>
<evidence type="ECO:0000256" key="3">
    <source>
        <dbReference type="ARBA" id="ARBA00022824"/>
    </source>
</evidence>
<dbReference type="PANTHER" id="PTHR15414">
    <property type="entry name" value="OS-9-RELATED"/>
    <property type="match status" value="1"/>
</dbReference>
<keyword evidence="11" id="KW-1185">Reference proteome</keyword>
<dbReference type="Gene3D" id="2.70.130.10">
    <property type="entry name" value="Mannose-6-phosphate receptor binding domain"/>
    <property type="match status" value="1"/>
</dbReference>
<dbReference type="InterPro" id="IPR045149">
    <property type="entry name" value="OS-9-like"/>
</dbReference>
<evidence type="ECO:0000313" key="11">
    <source>
        <dbReference type="Proteomes" id="UP000015104"/>
    </source>
</evidence>
<dbReference type="GO" id="GO:0030968">
    <property type="term" value="P:endoplasmic reticulum unfolded protein response"/>
    <property type="evidence" value="ECO:0007669"/>
    <property type="project" value="InterPro"/>
</dbReference>
<evidence type="ECO:0000256" key="1">
    <source>
        <dbReference type="ARBA" id="ARBA00004240"/>
    </source>
</evidence>
<dbReference type="PROSITE" id="PS51914">
    <property type="entry name" value="MRH"/>
    <property type="match status" value="1"/>
</dbReference>
<accession>T1JYV5</accession>
<sequence>MTLNYCVIFLLVTIVFAGTDWWKYEFCYGDEVEQYHEEKGEKKSRILLGKWNLENHMQWLVKNPNKRPIRHKTPKQVSHFYGNGDVCDLTGKPRQVEVKLKCKFAGGDPETVALYLMEPKPCEYILGIESPLICHLLSTIDENGIMNHPDD</sequence>
<dbReference type="Proteomes" id="UP000015104">
    <property type="component" value="Unassembled WGS sequence"/>
</dbReference>
<evidence type="ECO:0000256" key="2">
    <source>
        <dbReference type="ARBA" id="ARBA00022729"/>
    </source>
</evidence>
<dbReference type="InterPro" id="IPR012913">
    <property type="entry name" value="OS9-like_dom"/>
</dbReference>
<organism evidence="10 11">
    <name type="scientific">Tetranychus urticae</name>
    <name type="common">Two-spotted spider mite</name>
    <dbReference type="NCBI Taxonomy" id="32264"/>
    <lineage>
        <taxon>Eukaryota</taxon>
        <taxon>Metazoa</taxon>
        <taxon>Ecdysozoa</taxon>
        <taxon>Arthropoda</taxon>
        <taxon>Chelicerata</taxon>
        <taxon>Arachnida</taxon>
        <taxon>Acari</taxon>
        <taxon>Acariformes</taxon>
        <taxon>Trombidiformes</taxon>
        <taxon>Prostigmata</taxon>
        <taxon>Eleutherengona</taxon>
        <taxon>Raphignathae</taxon>
        <taxon>Tetranychoidea</taxon>
        <taxon>Tetranychidae</taxon>
        <taxon>Tetranychus</taxon>
    </lineage>
</organism>
<dbReference type="STRING" id="32264.T1JYV5"/>
<evidence type="ECO:0000259" key="9">
    <source>
        <dbReference type="PROSITE" id="PS51914"/>
    </source>
</evidence>
<dbReference type="InterPro" id="IPR044865">
    <property type="entry name" value="MRH_dom"/>
</dbReference>
<evidence type="ECO:0000256" key="6">
    <source>
        <dbReference type="ARBA" id="ARBA00041108"/>
    </source>
</evidence>